<sequence>MGKKPLAQLTAPNIFFAGKYPKKRCQDKNLAAFFLGKKSCDLNYIFLQISKTNWLNISAEHIGLINLAIQRSVYKKCKLRIL</sequence>
<evidence type="ECO:0000313" key="3">
    <source>
        <dbReference type="Proteomes" id="UP000255108"/>
    </source>
</evidence>
<dbReference type="AlphaFoldDB" id="A0A377Q7P1"/>
<dbReference type="Proteomes" id="UP000255108">
    <property type="component" value="Unassembled WGS sequence"/>
</dbReference>
<dbReference type="EMBL" id="UGHR01000001">
    <property type="protein sequence ID" value="STQ89861.1"/>
    <property type="molecule type" value="Genomic_DNA"/>
</dbReference>
<evidence type="ECO:0000313" key="2">
    <source>
        <dbReference type="EMBL" id="TCU82653.1"/>
    </source>
</evidence>
<dbReference type="RefSeq" id="WP_115226261.1">
    <property type="nucleotide sequence ID" value="NZ_CAWOLO010000014.1"/>
</dbReference>
<dbReference type="Proteomes" id="UP000295794">
    <property type="component" value="Unassembled WGS sequence"/>
</dbReference>
<evidence type="ECO:0000313" key="4">
    <source>
        <dbReference type="Proteomes" id="UP000295794"/>
    </source>
</evidence>
<proteinExistence type="predicted"/>
<organism evidence="1 3">
    <name type="scientific">Iodobacter fluviatilis</name>
    <dbReference type="NCBI Taxonomy" id="537"/>
    <lineage>
        <taxon>Bacteria</taxon>
        <taxon>Pseudomonadati</taxon>
        <taxon>Pseudomonadota</taxon>
        <taxon>Betaproteobacteria</taxon>
        <taxon>Neisseriales</taxon>
        <taxon>Chitinibacteraceae</taxon>
        <taxon>Iodobacter</taxon>
    </lineage>
</organism>
<gene>
    <name evidence="2" type="ORF">EV682_11425</name>
    <name evidence="1" type="ORF">NCTC11159_00912</name>
</gene>
<name>A0A377Q7P1_9NEIS</name>
<evidence type="ECO:0000313" key="1">
    <source>
        <dbReference type="EMBL" id="STQ89861.1"/>
    </source>
</evidence>
<accession>A0A377Q7P1</accession>
<keyword evidence="4" id="KW-1185">Reference proteome</keyword>
<reference evidence="2 4" key="2">
    <citation type="submission" date="2019-03" db="EMBL/GenBank/DDBJ databases">
        <title>Genomic Encyclopedia of Type Strains, Phase IV (KMG-IV): sequencing the most valuable type-strain genomes for metagenomic binning, comparative biology and taxonomic classification.</title>
        <authorList>
            <person name="Goeker M."/>
        </authorList>
    </citation>
    <scope>NUCLEOTIDE SEQUENCE [LARGE SCALE GENOMIC DNA]</scope>
    <source>
        <strain evidence="2 4">DSM 3764</strain>
    </source>
</reference>
<dbReference type="EMBL" id="SMBT01000014">
    <property type="protein sequence ID" value="TCU82653.1"/>
    <property type="molecule type" value="Genomic_DNA"/>
</dbReference>
<protein>
    <submittedName>
        <fullName evidence="1">Uncharacterized protein</fullName>
    </submittedName>
</protein>
<reference evidence="1 3" key="1">
    <citation type="submission" date="2018-06" db="EMBL/GenBank/DDBJ databases">
        <authorList>
            <consortium name="Pathogen Informatics"/>
            <person name="Doyle S."/>
        </authorList>
    </citation>
    <scope>NUCLEOTIDE SEQUENCE [LARGE SCALE GENOMIC DNA]</scope>
    <source>
        <strain evidence="1 3">NCTC11159</strain>
    </source>
</reference>